<comment type="similarity">
    <text evidence="2 6">Belongs to the MIP/aquaporin (TC 1.A.8) family.</text>
</comment>
<dbReference type="EMBL" id="MDYQ01000079">
    <property type="protein sequence ID" value="PRP83630.1"/>
    <property type="molecule type" value="Genomic_DNA"/>
</dbReference>
<dbReference type="PANTHER" id="PTHR19139:SF199">
    <property type="entry name" value="MIP17260P"/>
    <property type="match status" value="1"/>
</dbReference>
<evidence type="ECO:0000256" key="3">
    <source>
        <dbReference type="ARBA" id="ARBA00022692"/>
    </source>
</evidence>
<keyword evidence="9" id="KW-1185">Reference proteome</keyword>
<dbReference type="SUPFAM" id="SSF81338">
    <property type="entry name" value="Aquaporin-like"/>
    <property type="match status" value="1"/>
</dbReference>
<dbReference type="GO" id="GO:0005886">
    <property type="term" value="C:plasma membrane"/>
    <property type="evidence" value="ECO:0007669"/>
    <property type="project" value="TreeGrafter"/>
</dbReference>
<gene>
    <name evidence="8" type="ORF">PROFUN_08356</name>
</gene>
<dbReference type="AlphaFoldDB" id="A0A2P6NI43"/>
<dbReference type="Gene3D" id="1.20.1080.10">
    <property type="entry name" value="Glycerol uptake facilitator protein"/>
    <property type="match status" value="1"/>
</dbReference>
<feature type="transmembrane region" description="Helical" evidence="7">
    <location>
        <begin position="206"/>
        <end position="231"/>
    </location>
</feature>
<dbReference type="InterPro" id="IPR023271">
    <property type="entry name" value="Aquaporin-like"/>
</dbReference>
<dbReference type="Proteomes" id="UP000241769">
    <property type="component" value="Unassembled WGS sequence"/>
</dbReference>
<evidence type="ECO:0000256" key="5">
    <source>
        <dbReference type="ARBA" id="ARBA00023136"/>
    </source>
</evidence>
<keyword evidence="4 7" id="KW-1133">Transmembrane helix</keyword>
<dbReference type="PANTHER" id="PTHR19139">
    <property type="entry name" value="AQUAPORIN TRANSPORTER"/>
    <property type="match status" value="1"/>
</dbReference>
<evidence type="ECO:0000256" key="4">
    <source>
        <dbReference type="ARBA" id="ARBA00022989"/>
    </source>
</evidence>
<dbReference type="Pfam" id="PF00230">
    <property type="entry name" value="MIP"/>
    <property type="match status" value="1"/>
</dbReference>
<evidence type="ECO:0000256" key="7">
    <source>
        <dbReference type="SAM" id="Phobius"/>
    </source>
</evidence>
<dbReference type="InterPro" id="IPR034294">
    <property type="entry name" value="Aquaporin_transptr"/>
</dbReference>
<dbReference type="InterPro" id="IPR000425">
    <property type="entry name" value="MIP"/>
</dbReference>
<dbReference type="GO" id="GO:0015250">
    <property type="term" value="F:water channel activity"/>
    <property type="evidence" value="ECO:0007669"/>
    <property type="project" value="TreeGrafter"/>
</dbReference>
<feature type="transmembrane region" description="Helical" evidence="7">
    <location>
        <begin position="251"/>
        <end position="272"/>
    </location>
</feature>
<accession>A0A2P6NI43</accession>
<evidence type="ECO:0000256" key="6">
    <source>
        <dbReference type="RuleBase" id="RU000477"/>
    </source>
</evidence>
<keyword evidence="3 6" id="KW-0812">Transmembrane</keyword>
<dbReference type="STRING" id="1890364.A0A2P6NI43"/>
<comment type="caution">
    <text evidence="8">The sequence shown here is derived from an EMBL/GenBank/DDBJ whole genome shotgun (WGS) entry which is preliminary data.</text>
</comment>
<keyword evidence="5 7" id="KW-0472">Membrane</keyword>
<feature type="transmembrane region" description="Helical" evidence="7">
    <location>
        <begin position="120"/>
        <end position="142"/>
    </location>
</feature>
<name>A0A2P6NI43_9EUKA</name>
<keyword evidence="6" id="KW-0813">Transport</keyword>
<reference evidence="8 9" key="1">
    <citation type="journal article" date="2018" name="Genome Biol. Evol.">
        <title>Multiple Roots of Fruiting Body Formation in Amoebozoa.</title>
        <authorList>
            <person name="Hillmann F."/>
            <person name="Forbes G."/>
            <person name="Novohradska S."/>
            <person name="Ferling I."/>
            <person name="Riege K."/>
            <person name="Groth M."/>
            <person name="Westermann M."/>
            <person name="Marz M."/>
            <person name="Spaller T."/>
            <person name="Winckler T."/>
            <person name="Schaap P."/>
            <person name="Glockner G."/>
        </authorList>
    </citation>
    <scope>NUCLEOTIDE SEQUENCE [LARGE SCALE GENOMIC DNA]</scope>
    <source>
        <strain evidence="8 9">Jena</strain>
    </source>
</reference>
<organism evidence="8 9">
    <name type="scientific">Planoprotostelium fungivorum</name>
    <dbReference type="NCBI Taxonomy" id="1890364"/>
    <lineage>
        <taxon>Eukaryota</taxon>
        <taxon>Amoebozoa</taxon>
        <taxon>Evosea</taxon>
        <taxon>Variosea</taxon>
        <taxon>Cavosteliida</taxon>
        <taxon>Cavosteliaceae</taxon>
        <taxon>Planoprotostelium</taxon>
    </lineage>
</organism>
<feature type="transmembrane region" description="Helical" evidence="7">
    <location>
        <begin position="80"/>
        <end position="99"/>
    </location>
</feature>
<evidence type="ECO:0000256" key="2">
    <source>
        <dbReference type="ARBA" id="ARBA00006175"/>
    </source>
</evidence>
<evidence type="ECO:0000256" key="1">
    <source>
        <dbReference type="ARBA" id="ARBA00004141"/>
    </source>
</evidence>
<comment type="subcellular location">
    <subcellularLocation>
        <location evidence="1">Membrane</location>
        <topology evidence="1">Multi-pass membrane protein</topology>
    </subcellularLocation>
</comment>
<proteinExistence type="inferred from homology"/>
<dbReference type="InParanoid" id="A0A2P6NI43"/>
<dbReference type="PRINTS" id="PR00783">
    <property type="entry name" value="MINTRINSICP"/>
</dbReference>
<evidence type="ECO:0000313" key="8">
    <source>
        <dbReference type="EMBL" id="PRP83630.1"/>
    </source>
</evidence>
<evidence type="ECO:0000313" key="9">
    <source>
        <dbReference type="Proteomes" id="UP000241769"/>
    </source>
</evidence>
<dbReference type="OrthoDB" id="13694at2759"/>
<sequence length="284" mass="31379">MSHALSYGSEKESLLKSYIPISVNTEETPSDGEKKIRRFSCRLSDLASWENLWKAILGEFIGTFIMMYVGLGAILAQDELLYVALTWSLIMPVLISIFGKISQALFNPAITVVFWLLEDITLLQAIFSVFAQLLGSAAASALQLQLWPLDTRKPYYDGCTFNVPIGDKSGTQRGLINEVVTTCILVFLLLSLTHRGPTAELQHPQTLLVAMAVGATIFCMVMVGAPISGASLNPARSFGPSLVANYWDDHWVFWAGPIIGALLGMSIWYTFVRKVYITEEKKDS</sequence>
<feature type="transmembrane region" description="Helical" evidence="7">
    <location>
        <begin position="52"/>
        <end position="74"/>
    </location>
</feature>
<protein>
    <submittedName>
        <fullName evidence="8">Aquaporin</fullName>
    </submittedName>
</protein>